<dbReference type="EMBL" id="AP012338">
    <property type="protein sequence ID" value="BAM02621.1"/>
    <property type="molecule type" value="Genomic_DNA"/>
</dbReference>
<feature type="chain" id="PRO_5003628702" description="DUF4159 domain-containing protein" evidence="1">
    <location>
        <begin position="21"/>
        <end position="788"/>
    </location>
</feature>
<keyword evidence="1" id="KW-0732">Signal</keyword>
<dbReference type="Gene3D" id="1.50.10.20">
    <property type="match status" value="1"/>
</dbReference>
<accession>I0IBI3</accession>
<evidence type="ECO:0000313" key="2">
    <source>
        <dbReference type="EMBL" id="BAM02621.1"/>
    </source>
</evidence>
<proteinExistence type="predicted"/>
<dbReference type="Proteomes" id="UP000007881">
    <property type="component" value="Chromosome"/>
</dbReference>
<dbReference type="InterPro" id="IPR008930">
    <property type="entry name" value="Terpenoid_cyclase/PrenylTrfase"/>
</dbReference>
<protein>
    <recommendedName>
        <fullName evidence="4">DUF4159 domain-containing protein</fullName>
    </recommendedName>
</protein>
<evidence type="ECO:0000313" key="3">
    <source>
        <dbReference type="Proteomes" id="UP000007881"/>
    </source>
</evidence>
<evidence type="ECO:0000256" key="1">
    <source>
        <dbReference type="SAM" id="SignalP"/>
    </source>
</evidence>
<keyword evidence="3" id="KW-1185">Reference proteome</keyword>
<dbReference type="SUPFAM" id="SSF48239">
    <property type="entry name" value="Terpenoid cyclases/Protein prenyltransferases"/>
    <property type="match status" value="1"/>
</dbReference>
<dbReference type="STRING" id="1142394.PSMK_04620"/>
<feature type="signal peptide" evidence="1">
    <location>
        <begin position="1"/>
        <end position="20"/>
    </location>
</feature>
<gene>
    <name evidence="2" type="ordered locus">PSMK_04620</name>
</gene>
<dbReference type="HOGENOM" id="CLU_346778_0_0_0"/>
<sequence length="788" mass="82158">MRFRWPAILVFFCVPVAAPAEPLRQAEVEAAIAVLKADLYAMQDARTGGWYGAYDKSPKLNDPKDDELLTVTATLALLRSGDSPDVEPRLRKAVERVEWGADRPEEVASTQVVGTRAEIWPLLPGDGHAARLQSDGLRLLRAASAAATFEALLTDEADAEDWNHRMTQYAVAGIAEAQDAGLKVPDRFWKTAAEHFMETQSPSGGWSYSPDTEPNAAMTCAGLSVLLTARAEVAGFVNAERPKPELERAIARGLAYLDGELGGDKTVYGGSGYLFYGLEQVALRTGRRLLGGTDWFQEMGRYVVDRALAGGDPVHRQVVNASWFLMFLARGEVPIVFNKLSLGHAVDAAERGKRPGAGAPDAAGRPNDVAFLTAWLSDAFESELNWQAVSLDEPVEALLTAPAALLLLDGAWAPEPAQLAKLRSFLDLGGLLLVVPAGRTAAKVKAAVASLAGSLTPAGAAPLTLEPVPEDHAALGLWRKPDRPTRFFRLHNGARDLVLLAMNDLGRDWQRGRRADDAMAVGANLHLLTSGYGPLPPRVSGGFPAEPDAPAGESGGAETVAASVAVVRCGPLVGREAGLWEATRRRLAAEGRATLEVRSVAAEALGVEAAADADAEASPLDGVDLLHVVGAGEAPAAAPVIVAASAFARAGGTVLVESLGGASGFAAATEAALAAALGAAPGPLDAAEGLLDADEAVPGTADLRRVAFRPFSIQRFGAGTAPTLTALSLAGRAAVVSSAEDLSLGALGVRQWGVHGYTPGDAGRLARNLVLHAAARRPSPAAAPPPPP</sequence>
<organism evidence="2 3">
    <name type="scientific">Phycisphaera mikurensis (strain NBRC 102666 / KCTC 22515 / FYK2301M01)</name>
    <dbReference type="NCBI Taxonomy" id="1142394"/>
    <lineage>
        <taxon>Bacteria</taxon>
        <taxon>Pseudomonadati</taxon>
        <taxon>Planctomycetota</taxon>
        <taxon>Phycisphaerae</taxon>
        <taxon>Phycisphaerales</taxon>
        <taxon>Phycisphaeraceae</taxon>
        <taxon>Phycisphaera</taxon>
    </lineage>
</organism>
<name>I0IBI3_PHYMF</name>
<dbReference type="RefSeq" id="WP_014435841.1">
    <property type="nucleotide sequence ID" value="NC_017080.1"/>
</dbReference>
<evidence type="ECO:0008006" key="4">
    <source>
        <dbReference type="Google" id="ProtNLM"/>
    </source>
</evidence>
<reference evidence="2 3" key="1">
    <citation type="submission" date="2012-02" db="EMBL/GenBank/DDBJ databases">
        <title>Complete genome sequence of Phycisphaera mikurensis NBRC 102666.</title>
        <authorList>
            <person name="Ankai A."/>
            <person name="Hosoyama A."/>
            <person name="Terui Y."/>
            <person name="Sekine M."/>
            <person name="Fukai R."/>
            <person name="Kato Y."/>
            <person name="Nakamura S."/>
            <person name="Yamada-Narita S."/>
            <person name="Kawakoshi A."/>
            <person name="Fukunaga Y."/>
            <person name="Yamazaki S."/>
            <person name="Fujita N."/>
        </authorList>
    </citation>
    <scope>NUCLEOTIDE SEQUENCE [LARGE SCALE GENOMIC DNA]</scope>
    <source>
        <strain evidence="3">NBRC 102666 / KCTC 22515 / FYK2301M01</strain>
    </source>
</reference>
<dbReference type="OrthoDB" id="220961at2"/>
<dbReference type="eggNOG" id="COG1657">
    <property type="taxonomic scope" value="Bacteria"/>
</dbReference>
<dbReference type="AlphaFoldDB" id="I0IBI3"/>
<dbReference type="KEGG" id="phm:PSMK_04620"/>
<dbReference type="Gene3D" id="3.40.50.12140">
    <property type="entry name" value="Domain of unknown function DUF4159"/>
    <property type="match status" value="1"/>
</dbReference>